<dbReference type="SFLD" id="SFLDG01129">
    <property type="entry name" value="C1.5:_HAD__Beta-PGM__Phosphata"/>
    <property type="match status" value="1"/>
</dbReference>
<dbReference type="PANTHER" id="PTHR43434:SF3">
    <property type="entry name" value="GMP_IMP NUCLEOTIDASE YRFG"/>
    <property type="match status" value="1"/>
</dbReference>
<evidence type="ECO:0000313" key="1">
    <source>
        <dbReference type="EMBL" id="GGC09503.1"/>
    </source>
</evidence>
<organism evidence="1 2">
    <name type="scientific">Marinobacterium zhoushanense</name>
    <dbReference type="NCBI Taxonomy" id="1679163"/>
    <lineage>
        <taxon>Bacteria</taxon>
        <taxon>Pseudomonadati</taxon>
        <taxon>Pseudomonadota</taxon>
        <taxon>Gammaproteobacteria</taxon>
        <taxon>Oceanospirillales</taxon>
        <taxon>Oceanospirillaceae</taxon>
        <taxon>Marinobacterium</taxon>
    </lineage>
</organism>
<dbReference type="InterPro" id="IPR006439">
    <property type="entry name" value="HAD-SF_hydro_IA"/>
</dbReference>
<name>A0ABQ1KT47_9GAMM</name>
<dbReference type="CDD" id="cd01427">
    <property type="entry name" value="HAD_like"/>
    <property type="match status" value="1"/>
</dbReference>
<reference evidence="2" key="1">
    <citation type="journal article" date="2019" name="Int. J. Syst. Evol. Microbiol.">
        <title>The Global Catalogue of Microorganisms (GCM) 10K type strain sequencing project: providing services to taxonomists for standard genome sequencing and annotation.</title>
        <authorList>
            <consortium name="The Broad Institute Genomics Platform"/>
            <consortium name="The Broad Institute Genome Sequencing Center for Infectious Disease"/>
            <person name="Wu L."/>
            <person name="Ma J."/>
        </authorList>
    </citation>
    <scope>NUCLEOTIDE SEQUENCE [LARGE SCALE GENOMIC DNA]</scope>
    <source>
        <strain evidence="2">CGMCC 1.15341</strain>
    </source>
</reference>
<dbReference type="Proteomes" id="UP000629025">
    <property type="component" value="Unassembled WGS sequence"/>
</dbReference>
<dbReference type="NCBIfam" id="TIGR01509">
    <property type="entry name" value="HAD-SF-IA-v3"/>
    <property type="match status" value="1"/>
</dbReference>
<dbReference type="EMBL" id="BMIJ01000009">
    <property type="protein sequence ID" value="GGC09503.1"/>
    <property type="molecule type" value="Genomic_DNA"/>
</dbReference>
<dbReference type="NCBIfam" id="NF011564">
    <property type="entry name" value="PRK14988.1"/>
    <property type="match status" value="1"/>
</dbReference>
<dbReference type="RefSeq" id="WP_188751673.1">
    <property type="nucleotide sequence ID" value="NZ_BMIJ01000009.1"/>
</dbReference>
<dbReference type="Gene3D" id="3.40.50.1000">
    <property type="entry name" value="HAD superfamily/HAD-like"/>
    <property type="match status" value="1"/>
</dbReference>
<dbReference type="Pfam" id="PF00702">
    <property type="entry name" value="Hydrolase"/>
    <property type="match status" value="1"/>
</dbReference>
<comment type="caution">
    <text evidence="1">The sequence shown here is derived from an EMBL/GenBank/DDBJ whole genome shotgun (WGS) entry which is preliminary data.</text>
</comment>
<accession>A0ABQ1KT47</accession>
<protein>
    <submittedName>
        <fullName evidence="1">Hydrolase</fullName>
    </submittedName>
</protein>
<dbReference type="InterPro" id="IPR023214">
    <property type="entry name" value="HAD_sf"/>
</dbReference>
<keyword evidence="2" id="KW-1185">Reference proteome</keyword>
<dbReference type="InterPro" id="IPR050155">
    <property type="entry name" value="HAD-like_hydrolase_sf"/>
</dbReference>
<dbReference type="PANTHER" id="PTHR43434">
    <property type="entry name" value="PHOSPHOGLYCOLATE PHOSPHATASE"/>
    <property type="match status" value="1"/>
</dbReference>
<dbReference type="InterPro" id="IPR036412">
    <property type="entry name" value="HAD-like_sf"/>
</dbReference>
<dbReference type="SUPFAM" id="SSF56784">
    <property type="entry name" value="HAD-like"/>
    <property type="match status" value="1"/>
</dbReference>
<gene>
    <name evidence="1" type="ORF">GCM10011352_39880</name>
</gene>
<proteinExistence type="predicted"/>
<evidence type="ECO:0000313" key="2">
    <source>
        <dbReference type="Proteomes" id="UP000629025"/>
    </source>
</evidence>
<keyword evidence="1" id="KW-0378">Hydrolase</keyword>
<dbReference type="SFLD" id="SFLDS00003">
    <property type="entry name" value="Haloacid_Dehalogenase"/>
    <property type="match status" value="1"/>
</dbReference>
<sequence>MLDWQAVDTVLLDMDGTLLDLHFDSHFWLEFLPQRYAERHGLDPERSRGPLIERIMTERGSLNWYCLDYWSRELDLPVAELKREVADRIGYRPGVEEFLAALRFSGRRTLIVTNAHRDSLSLKVERTGIDQLVDLVICSHDFGLPKEDVRFWTMLQEVEPFDVQRTLLVDDSLPVLESARRFGIAHLLCIAQPDSQQPAREITEFNAVTDFAEVMPPNE</sequence>
<dbReference type="GO" id="GO:0016787">
    <property type="term" value="F:hydrolase activity"/>
    <property type="evidence" value="ECO:0007669"/>
    <property type="project" value="UniProtKB-KW"/>
</dbReference>